<accession>A0AAF0ZUF6</accession>
<feature type="transmembrane region" description="Helical" evidence="1">
    <location>
        <begin position="101"/>
        <end position="122"/>
    </location>
</feature>
<evidence type="ECO:0000313" key="2">
    <source>
        <dbReference type="EMBL" id="WMV50178.1"/>
    </source>
</evidence>
<name>A0AAF0ZUF6_SOLVR</name>
<reference evidence="2" key="1">
    <citation type="submission" date="2023-08" db="EMBL/GenBank/DDBJ databases">
        <title>A de novo genome assembly of Solanum verrucosum Schlechtendal, a Mexican diploid species geographically isolated from the other diploid A-genome species in potato relatives.</title>
        <authorList>
            <person name="Hosaka K."/>
        </authorList>
    </citation>
    <scope>NUCLEOTIDE SEQUENCE</scope>
    <source>
        <tissue evidence="2">Young leaves</tissue>
    </source>
</reference>
<dbReference type="Proteomes" id="UP001234989">
    <property type="component" value="Chromosome 10"/>
</dbReference>
<dbReference type="EMBL" id="CP133621">
    <property type="protein sequence ID" value="WMV50178.1"/>
    <property type="molecule type" value="Genomic_DNA"/>
</dbReference>
<proteinExistence type="predicted"/>
<organism evidence="2 3">
    <name type="scientific">Solanum verrucosum</name>
    <dbReference type="NCBI Taxonomy" id="315347"/>
    <lineage>
        <taxon>Eukaryota</taxon>
        <taxon>Viridiplantae</taxon>
        <taxon>Streptophyta</taxon>
        <taxon>Embryophyta</taxon>
        <taxon>Tracheophyta</taxon>
        <taxon>Spermatophyta</taxon>
        <taxon>Magnoliopsida</taxon>
        <taxon>eudicotyledons</taxon>
        <taxon>Gunneridae</taxon>
        <taxon>Pentapetalae</taxon>
        <taxon>asterids</taxon>
        <taxon>lamiids</taxon>
        <taxon>Solanales</taxon>
        <taxon>Solanaceae</taxon>
        <taxon>Solanoideae</taxon>
        <taxon>Solaneae</taxon>
        <taxon>Solanum</taxon>
    </lineage>
</organism>
<gene>
    <name evidence="2" type="ORF">MTR67_043563</name>
</gene>
<keyword evidence="3" id="KW-1185">Reference proteome</keyword>
<feature type="transmembrane region" description="Helical" evidence="1">
    <location>
        <begin position="36"/>
        <end position="54"/>
    </location>
</feature>
<keyword evidence="1" id="KW-1133">Transmembrane helix</keyword>
<evidence type="ECO:0000313" key="3">
    <source>
        <dbReference type="Proteomes" id="UP001234989"/>
    </source>
</evidence>
<keyword evidence="1" id="KW-0472">Membrane</keyword>
<evidence type="ECO:0000256" key="1">
    <source>
        <dbReference type="SAM" id="Phobius"/>
    </source>
</evidence>
<dbReference type="AlphaFoldDB" id="A0AAF0ZUF6"/>
<protein>
    <submittedName>
        <fullName evidence="2">Uncharacterized protein</fullName>
    </submittedName>
</protein>
<sequence length="129" mass="15114">KLKNPRDPNPNLEDETLLIFADQLIDLAFGVVHRRLAPAFSIVVLWFIGRHGIASRNFSVMRRLLPFSADLILSFMAQHWNKRRSKTLRRLANWTRQSSRLHFFILFSLFVPFCDVVSMLSYKPQISEI</sequence>
<feature type="non-terminal residue" evidence="2">
    <location>
        <position position="1"/>
    </location>
</feature>
<keyword evidence="1" id="KW-0812">Transmembrane</keyword>